<dbReference type="Proteomes" id="UP001204144">
    <property type="component" value="Unassembled WGS sequence"/>
</dbReference>
<gene>
    <name evidence="1" type="ORF">EGI31_21575</name>
</gene>
<name>A0AAE3KV14_9BACT</name>
<evidence type="ECO:0000313" key="1">
    <source>
        <dbReference type="EMBL" id="MCP9765534.1"/>
    </source>
</evidence>
<dbReference type="AlphaFoldDB" id="A0AAE3KV14"/>
<proteinExistence type="predicted"/>
<protein>
    <submittedName>
        <fullName evidence="1">Uncharacterized protein</fullName>
    </submittedName>
</protein>
<reference evidence="1 2" key="1">
    <citation type="submission" date="2018-11" db="EMBL/GenBank/DDBJ databases">
        <title>Novel bacteria species description.</title>
        <authorList>
            <person name="Han J.-H."/>
        </authorList>
    </citation>
    <scope>NUCLEOTIDE SEQUENCE [LARGE SCALE GENOMIC DNA]</scope>
    <source>
        <strain evidence="1 2">KCTC23259</strain>
    </source>
</reference>
<keyword evidence="2" id="KW-1185">Reference proteome</keyword>
<organism evidence="1 2">
    <name type="scientific">Lacihabitans soyangensis</name>
    <dbReference type="NCBI Taxonomy" id="869394"/>
    <lineage>
        <taxon>Bacteria</taxon>
        <taxon>Pseudomonadati</taxon>
        <taxon>Bacteroidota</taxon>
        <taxon>Cytophagia</taxon>
        <taxon>Cytophagales</taxon>
        <taxon>Leadbetterellaceae</taxon>
        <taxon>Lacihabitans</taxon>
    </lineage>
</organism>
<dbReference type="EMBL" id="RJUF01000184">
    <property type="protein sequence ID" value="MCP9765534.1"/>
    <property type="molecule type" value="Genomic_DNA"/>
</dbReference>
<dbReference type="RefSeq" id="WP_255039242.1">
    <property type="nucleotide sequence ID" value="NZ_RJUF01000184.1"/>
</dbReference>
<evidence type="ECO:0000313" key="2">
    <source>
        <dbReference type="Proteomes" id="UP001204144"/>
    </source>
</evidence>
<accession>A0AAE3KV14</accession>
<sequence length="131" mass="14583">MSNPKEILELRIQALEEQQKLELVLIKEDIRSIFSSLSPFEIIKNAISSENTSESLSSNLMGDVIGMSTGFISKKLMFGTTSNPFKKVIGSIMQFAIGRFVANNSERLQAIGEVLIQKLTPTQVFKGEEEK</sequence>
<comment type="caution">
    <text evidence="1">The sequence shown here is derived from an EMBL/GenBank/DDBJ whole genome shotgun (WGS) entry which is preliminary data.</text>
</comment>